<feature type="region of interest" description="Disordered" evidence="5">
    <location>
        <begin position="597"/>
        <end position="679"/>
    </location>
</feature>
<keyword evidence="2 3" id="KW-0040">ANK repeat</keyword>
<feature type="repeat" description="ANK" evidence="3">
    <location>
        <begin position="572"/>
        <end position="604"/>
    </location>
</feature>
<evidence type="ECO:0000256" key="4">
    <source>
        <dbReference type="SAM" id="Coils"/>
    </source>
</evidence>
<feature type="compositionally biased region" description="Basic and acidic residues" evidence="5">
    <location>
        <begin position="1045"/>
        <end position="1057"/>
    </location>
</feature>
<dbReference type="Pfam" id="PF00023">
    <property type="entry name" value="Ank"/>
    <property type="match status" value="2"/>
</dbReference>
<evidence type="ECO:0000256" key="5">
    <source>
        <dbReference type="SAM" id="MobiDB-lite"/>
    </source>
</evidence>
<feature type="compositionally biased region" description="Basic residues" evidence="5">
    <location>
        <begin position="1808"/>
        <end position="1819"/>
    </location>
</feature>
<sequence>MAAVSTTVLPDVPVKHADFISHVAAHPETPIPELLAPYQQYDSKLREVFAQDPTNPLLADNHLNITPIFAGREKDLKIRARDLAAESAEETDKYLMPLSDKDRKPNGALGVVQSFQDFQTNFSLFSESSLSEMDWSNVIAAGSSVVTSLLPVPEEYSGSKRSLRRYYHDVIAPASDVDLFIYGLDEEQAIEKIRQIEAKVKDAILEETTTIRTKHAITIASQYPTRHVQIVLRIYKSVAEILTGFDVDCSCAAYDGKQVYASPRALAAYMTQVNTIDLSRRSPSYENRLSKYSHRGFEVYWPQMDRSRIDPTIFERNFARTLGLARLLVLEKLPTSTDRDSYMDQRRRERGRPPINRHNRYARTLAGNIKDDHEDEVAEWVDEEDISNYHTFTIPYGEKFHARKIEKLLYTKDLLMNAEWNKPKDREMHLHRHPAFFGDVDDVIHDCCGYCPKPQTPEEEEAAEEESKIYISGEISFIKDDPGRQTIGSFNPLTDDDWTEMAYVGNTARLCQAIVDKDLEHVQDWLAQEGSDPNCRDYTGRTPLHLACTSSTPEIVQALVDSGARMVARIADGRTALHIAAARGNLEMVKILLTRSEQNEEEEAQKEDLRKQERLAAKKEASGAQADEESDDDMDIVEDGDSDEDVEMKSATTGSYVKLRKTEGPNEGDNLPEEEDEEEPDVFDVNVLAWDTPCSALHLAIVNGHYDIVKELVQNFGADVLLPVKLFQAYDKTPGSAILTLVLAHCLPYDKAEEMVQLLLDLGASPAQADLHGITALHRYATVDPRFLNKFIEHDRPAAQRAVNHLSIEKTRWRPNLFTPLLSAIEGKIPSSVITLLELGASPEIDFTKFTDAYLALHSEDIEKSLFYNTPEQSKRNFYDHVHQPIVMAVEAEMPDIVLKLLEYGADPNTIAHKGWQVIQWDYRRKSDSGLAVIDVVREKLKELRKYEPETPAQPKEPKLPFEGDGEHLIKPFKDGGYQQWMAVMAVQQAIARYKAELDRQNKSEPQQSEGLEQKQQAINRLIEQFEEVEKALVEKGAKTFYELHPEIEQPNRERRSAFGSHANPQSKKEKPFEVTFSFQVPNLNPKMTEGYIQLYEAAWNGDFSTIKKLTLSFWGEASDQFPLKIAVKDPNGASPFHIALLRGHLDTAKGILEIAKLQYKPKTEEAQQRYDMADDDSSQASETDDDDGGNIKLDVKILDDQFTIENVGEVATAVRSRTSPLEFFEWSYVIPEVKLGDDGTSSLGLASHPTSGEWSRAQMIGLLQYAIYKDDLDLLKTLLTWGDEYAKQYQKVDDGEQRFFRVDEIDLTFAIRNGRTRCLAEIIKRTGSGIPLEELVKSSGVKITEKPKFYQGLSVHGTKRADWAAAGREVSMPVVQFLHPPLLQAAKSGNVDSLELFLSDSPTRWYHEFAEAHKEDKRLHYLAQAQGGLDKSIKGWLGTRRDLVLHCIIISDIPIQECNKLIDYIVDAVPKSLKTKSPSSGLTPLHLAFRLGRYAVARALIDAGADQTTRDKDGNNLIHTLLQNIPHEAGDDVYRPQQLSKMLDLVDRRLLPSLFTERSATDFGGSTPLSKWLETLACDSDRDAAILNVILDFSPSLEELELVNGAGDTPLHIVIRKQFLRLANIILDRRPELLHRENATGRTPAEIAWDERMSECFKEPPQLPRDPGSIFGTSISQTVGRDPIVRRRPEQFVHEQTAIDKKQPSTVLKTWNMVEERLSSDEKAGQSKRKLVSLSEANEVARRLAKKQRDGSWTSSHDGVDEVENWMCYAKTWFENKKKDGEEGDSDGDVGGFIPGTSSTGGLFGTRARKATGGKAPRKALSSQAHLSRACLVHVSKHAVANRSAVRLNQHRLIECICRSVYAESTCRENDEAMNGYICRLMH</sequence>
<feature type="region of interest" description="Disordered" evidence="5">
    <location>
        <begin position="1045"/>
        <end position="1071"/>
    </location>
</feature>
<evidence type="ECO:0000256" key="2">
    <source>
        <dbReference type="ARBA" id="ARBA00023043"/>
    </source>
</evidence>
<evidence type="ECO:0000256" key="3">
    <source>
        <dbReference type="PROSITE-ProRule" id="PRU00023"/>
    </source>
</evidence>
<feature type="compositionally biased region" description="Acidic residues" evidence="5">
    <location>
        <begin position="670"/>
        <end position="679"/>
    </location>
</feature>
<reference evidence="6 7" key="1">
    <citation type="journal article" date="2022" name="G3 (Bethesda)">
        <title>Enemy or ally: a genomic approach to elucidate the lifestyle of Phyllosticta citrichinaensis.</title>
        <authorList>
            <person name="Buijs V.A."/>
            <person name="Groenewald J.Z."/>
            <person name="Haridas S."/>
            <person name="LaButti K.M."/>
            <person name="Lipzen A."/>
            <person name="Martin F.M."/>
            <person name="Barry K."/>
            <person name="Grigoriev I.V."/>
            <person name="Crous P.W."/>
            <person name="Seidl M.F."/>
        </authorList>
    </citation>
    <scope>NUCLEOTIDE SEQUENCE [LARGE SCALE GENOMIC DNA]</scope>
    <source>
        <strain evidence="6 7">CBS 129764</strain>
    </source>
</reference>
<gene>
    <name evidence="6" type="ORF">IWX90DRAFT_443087</name>
</gene>
<evidence type="ECO:0000313" key="6">
    <source>
        <dbReference type="EMBL" id="KAK8155870.1"/>
    </source>
</evidence>
<dbReference type="Pfam" id="PF12796">
    <property type="entry name" value="Ank_2"/>
    <property type="match status" value="1"/>
</dbReference>
<feature type="compositionally biased region" description="Acidic residues" evidence="5">
    <location>
        <begin position="626"/>
        <end position="646"/>
    </location>
</feature>
<dbReference type="PROSITE" id="PS50297">
    <property type="entry name" value="ANK_REP_REGION"/>
    <property type="match status" value="3"/>
</dbReference>
<dbReference type="SMART" id="SM00248">
    <property type="entry name" value="ANK"/>
    <property type="match status" value="11"/>
</dbReference>
<feature type="compositionally biased region" description="Basic and acidic residues" evidence="5">
    <location>
        <begin position="1164"/>
        <end position="1173"/>
    </location>
</feature>
<protein>
    <submittedName>
        <fullName evidence="6">Ankyrin repeat protein</fullName>
    </submittedName>
</protein>
<dbReference type="PANTHER" id="PTHR24198">
    <property type="entry name" value="ANKYRIN REPEAT AND PROTEIN KINASE DOMAIN-CONTAINING PROTEIN"/>
    <property type="match status" value="1"/>
</dbReference>
<dbReference type="InterPro" id="IPR036770">
    <property type="entry name" value="Ankyrin_rpt-contain_sf"/>
</dbReference>
<accession>A0ABR1XIH4</accession>
<dbReference type="Pfam" id="PF26128">
    <property type="entry name" value="Gad2"/>
    <property type="match status" value="1"/>
</dbReference>
<dbReference type="Proteomes" id="UP001456524">
    <property type="component" value="Unassembled WGS sequence"/>
</dbReference>
<dbReference type="PRINTS" id="PR01415">
    <property type="entry name" value="ANKYRIN"/>
</dbReference>
<dbReference type="EMBL" id="JBBWUH010000010">
    <property type="protein sequence ID" value="KAK8155870.1"/>
    <property type="molecule type" value="Genomic_DNA"/>
</dbReference>
<evidence type="ECO:0000313" key="7">
    <source>
        <dbReference type="Proteomes" id="UP001456524"/>
    </source>
</evidence>
<dbReference type="InterPro" id="IPR002110">
    <property type="entry name" value="Ankyrin_rpt"/>
</dbReference>
<feature type="compositionally biased region" description="Basic and acidic residues" evidence="5">
    <location>
        <begin position="606"/>
        <end position="621"/>
    </location>
</feature>
<dbReference type="SUPFAM" id="SSF48403">
    <property type="entry name" value="Ankyrin repeat"/>
    <property type="match status" value="2"/>
</dbReference>
<comment type="caution">
    <text evidence="6">The sequence shown here is derived from an EMBL/GenBank/DDBJ whole genome shotgun (WGS) entry which is preliminary data.</text>
</comment>
<evidence type="ECO:0000256" key="1">
    <source>
        <dbReference type="ARBA" id="ARBA00022737"/>
    </source>
</evidence>
<feature type="repeat" description="ANK" evidence="3">
    <location>
        <begin position="1481"/>
        <end position="1513"/>
    </location>
</feature>
<organism evidence="6 7">
    <name type="scientific">Phyllosticta citrichinensis</name>
    <dbReference type="NCBI Taxonomy" id="1130410"/>
    <lineage>
        <taxon>Eukaryota</taxon>
        <taxon>Fungi</taxon>
        <taxon>Dikarya</taxon>
        <taxon>Ascomycota</taxon>
        <taxon>Pezizomycotina</taxon>
        <taxon>Dothideomycetes</taxon>
        <taxon>Dothideomycetes incertae sedis</taxon>
        <taxon>Botryosphaeriales</taxon>
        <taxon>Phyllostictaceae</taxon>
        <taxon>Phyllosticta</taxon>
    </lineage>
</organism>
<feature type="coiled-coil region" evidence="4">
    <location>
        <begin position="984"/>
        <end position="1032"/>
    </location>
</feature>
<keyword evidence="1" id="KW-0677">Repeat</keyword>
<feature type="repeat" description="ANK" evidence="3">
    <location>
        <begin position="539"/>
        <end position="571"/>
    </location>
</feature>
<feature type="compositionally biased region" description="Basic and acidic residues" evidence="5">
    <location>
        <begin position="956"/>
        <end position="966"/>
    </location>
</feature>
<keyword evidence="7" id="KW-1185">Reference proteome</keyword>
<feature type="region of interest" description="Disordered" evidence="5">
    <location>
        <begin position="1780"/>
        <end position="1820"/>
    </location>
</feature>
<feature type="region of interest" description="Disordered" evidence="5">
    <location>
        <begin position="1164"/>
        <end position="1189"/>
    </location>
</feature>
<keyword evidence="4" id="KW-0175">Coiled coil</keyword>
<dbReference type="Gene3D" id="1.25.40.20">
    <property type="entry name" value="Ankyrin repeat-containing domain"/>
    <property type="match status" value="4"/>
</dbReference>
<name>A0ABR1XIH4_9PEZI</name>
<proteinExistence type="predicted"/>
<dbReference type="PROSITE" id="PS50088">
    <property type="entry name" value="ANK_REPEAT"/>
    <property type="match status" value="3"/>
</dbReference>
<feature type="compositionally biased region" description="Acidic residues" evidence="5">
    <location>
        <begin position="1174"/>
        <end position="1189"/>
    </location>
</feature>
<feature type="region of interest" description="Disordered" evidence="5">
    <location>
        <begin position="947"/>
        <end position="966"/>
    </location>
</feature>
<dbReference type="PANTHER" id="PTHR24198:SF165">
    <property type="entry name" value="ANKYRIN REPEAT-CONTAINING PROTEIN-RELATED"/>
    <property type="match status" value="1"/>
</dbReference>